<dbReference type="PROSITE" id="PS50853">
    <property type="entry name" value="FN3"/>
    <property type="match status" value="1"/>
</dbReference>
<sequence>MEDDCALEVPSGVSFVSVVPVPLSVSCLTVDFLLRPPLVPSVALWLLHHQSVAVGILHGHIVVRILSAVFTSADPCATENVVQHWAMQLKPSTPLLFRDGVPQDLVPLGDRFAAATLAEPDDTDGHVRLGWTSRRGPPFVLGEVRVWDAVCVSPDVLQQWRLREISPDHPHVAQLAAYWRLNSCSLGASQPDLSGHGRDINAVGGGASWRWAPLWPLQLEAHPSLVLQMHHAPAAGRPLVSEFFVHVGPDAAGGTPSAHAHVLLLVDATAINAEEMTRWSVALSQFVTALPSHTTLCIATTLRSTAVQLPWRTLDPLGQREAIKHATNLISKPPAHPPAPLRPIALRALELLTEKYRELPSAISVGALLVLTRDGATLAELRDAYEAVQAWCTVHVLRLAPAPPAAPPALQYIEYAAATVDLEFIFADIVHQLTHVVAKHVRVCVETTGLVQLDVDAKYDAQATSRAVVTDGSRIEWLLGLFSAADAFVLSGRLQWSARDADESVHVAVTAVQAGILVLARSAVVLPPYPALHALIRGASRGVGLGRVRAESTQAERLFHARRRYLAEMNATDVADAQKGFEQLRAAKEAQLGDLQAIQDDVAAVEQRKDVLRIIEETAALLQSLVAPKVSPKRSVVVAVDPDARDTPSGPVGAADEAKSVEWVESLASLTAKANVEEADAKLEESLRSLRQVDDDLKRRPVFTTDDEIRDVLGWLVTRLHETQLARRVVFVEMDKHAHGSKRVLVERMTSTKQRHAAGECAALRRTPVELQTLLDARRIADPTALRVLKPALLAERTTFGRYQLAWGQARFAELLKDRPIPNALVPFATLLLAPCGTRGMRNAVQALVFSLRCDRDPATLVPVCPVVHDHTYPIWWADEQLSSVAIAPEQPDAEVAALDTARLALAKARVAHVLVLTSNAFFADDDAVAEVLAYHATRRPLLHVQVEALCTDAAAFRLWQRSTGGTERAFVDWDANRQRVLQALPPPANATMLALDAFECPACQAVDDVRQLLRSPCYRCSFFTQDRPAYVAFVAEVAALLSSARCTASVSALVWKTEPPTSTLPQLRRFYAERVVGAAKDQHSEATKARADAIRDYRDHAIERIGADLGDFDAVRARLVAVVAARRESVAEIFTEYQVQRHKLAGQLAAATDLLYRAETQLAAVVGDLESRVAHMALGTCLEDGDDLQRYRRGIPWLQQLAPVFLELNQSVYDLTAQCVAIQADLFLYAALTELDSSIEATVAATVAEVQAKVDEIETAYVAAVPAEATALFRLCNVQTFALSTANNPLLDLDALQRAVDDVVAWEGLALQCMQDLFQGAHAVRAVVEMDAKVAGVKDAFQRTYNASSNEDTAVALDAPMPAELLGDWVWCEKDCARPSDAWAAIKSMEARIALERAQRQLQHRHRHCTSLYLQAYVDASHAAWHSQCEALLERASQRLASAFDAVVAATPPRADAEKALRAALEDEGTCRHQLRRLKYRVDENAHVRRHFALTMLQLRHLATVESDVEAYARQHNLKETKPVWDELAAYQAECFAEGFSRATAWDDERVALEHDAQLLEAQHARSLAAVASRRSAWKASVWAHTVACVALSKTQSFLYKALETVVGLERKRQKDIESQIVLYVNGAVTDKEARVEFADSHLIQATMLRLEVQKQARLYQLAFNRARLLERMLRQETDLLSMTRDEAARKDLLTAAMKHRCEFVDATTGRLRSLGRRVAKKPKLQALYAALEGHLVAATTKCWREYREQTAAFAQDHWLVQHRRNAVDAVESLLEAAQSACARELALYDALVAKQAEAIKAPYTTPVPYQPLDTVHLMLFLNAKASAAWARTANMQRTGLHESMHLRRLDATEWLKVDPRCKECAAARLAYIHAENDLVLNRFEIKCADAQAVQGPTQCHQYVLTTMDNKQTVFLQHHPDPAHVDCAALGSWSASRALCVDVYAGRQKQLRDAALGYDLREMNFDCHERLLGGDVPRADVDHFYGPPVRLETERHRANRIAFCRAAVVARCVKRWTGLHRAVRARQQQERVAIGPLEEQGRRLAIEQGLNGTLLGPWLTRQAVESSGVLRQYLCAVVDLQLHTPAPSFELVPRLARCLGLHQANLRTWTSQFPCNGARRALHESFVTAFAQATHRPPSIPGATVSVAVASPTTVKVAWALPKTTGAKESWNVLLHVGLWEPRSAAWTWNLLLLPGVTRHTLTSLVPGSVYCVYVVLTTAPGLASAFYDTLCFTTPSQ</sequence>
<proteinExistence type="predicted"/>
<dbReference type="OrthoDB" id="79027at2759"/>
<keyword evidence="3" id="KW-1185">Reference proteome</keyword>
<dbReference type="EMBL" id="JNBR01001431">
    <property type="protein sequence ID" value="OQR87569.1"/>
    <property type="molecule type" value="Genomic_DNA"/>
</dbReference>
<feature type="domain" description="Fibronectin type-III" evidence="1">
    <location>
        <begin position="2138"/>
        <end position="2239"/>
    </location>
</feature>
<organism evidence="2 3">
    <name type="scientific">Achlya hypogyna</name>
    <name type="common">Oomycete</name>
    <name type="synonym">Protoachlya hypogyna</name>
    <dbReference type="NCBI Taxonomy" id="1202772"/>
    <lineage>
        <taxon>Eukaryota</taxon>
        <taxon>Sar</taxon>
        <taxon>Stramenopiles</taxon>
        <taxon>Oomycota</taxon>
        <taxon>Saprolegniomycetes</taxon>
        <taxon>Saprolegniales</taxon>
        <taxon>Achlyaceae</taxon>
        <taxon>Achlya</taxon>
    </lineage>
</organism>
<name>A0A1V9YPE7_ACHHY</name>
<protein>
    <recommendedName>
        <fullName evidence="1">Fibronectin type-III domain-containing protein</fullName>
    </recommendedName>
</protein>
<reference evidence="2 3" key="1">
    <citation type="journal article" date="2014" name="Genome Biol. Evol.">
        <title>The secreted proteins of Achlya hypogyna and Thraustotheca clavata identify the ancestral oomycete secretome and reveal gene acquisitions by horizontal gene transfer.</title>
        <authorList>
            <person name="Misner I."/>
            <person name="Blouin N."/>
            <person name="Leonard G."/>
            <person name="Richards T.A."/>
            <person name="Lane C.E."/>
        </authorList>
    </citation>
    <scope>NUCLEOTIDE SEQUENCE [LARGE SCALE GENOMIC DNA]</scope>
    <source>
        <strain evidence="2 3">ATCC 48635</strain>
    </source>
</reference>
<accession>A0A1V9YPE7</accession>
<dbReference type="InterPro" id="IPR036116">
    <property type="entry name" value="FN3_sf"/>
</dbReference>
<evidence type="ECO:0000313" key="3">
    <source>
        <dbReference type="Proteomes" id="UP000243579"/>
    </source>
</evidence>
<dbReference type="InterPro" id="IPR013783">
    <property type="entry name" value="Ig-like_fold"/>
</dbReference>
<gene>
    <name evidence="2" type="ORF">ACHHYP_08470</name>
</gene>
<dbReference type="Proteomes" id="UP000243579">
    <property type="component" value="Unassembled WGS sequence"/>
</dbReference>
<dbReference type="CDD" id="cd00063">
    <property type="entry name" value="FN3"/>
    <property type="match status" value="1"/>
</dbReference>
<dbReference type="Gene3D" id="2.60.40.10">
    <property type="entry name" value="Immunoglobulins"/>
    <property type="match status" value="1"/>
</dbReference>
<comment type="caution">
    <text evidence="2">The sequence shown here is derived from an EMBL/GenBank/DDBJ whole genome shotgun (WGS) entry which is preliminary data.</text>
</comment>
<dbReference type="SUPFAM" id="SSF49265">
    <property type="entry name" value="Fibronectin type III"/>
    <property type="match status" value="1"/>
</dbReference>
<dbReference type="InterPro" id="IPR003961">
    <property type="entry name" value="FN3_dom"/>
</dbReference>
<evidence type="ECO:0000313" key="2">
    <source>
        <dbReference type="EMBL" id="OQR87569.1"/>
    </source>
</evidence>
<evidence type="ECO:0000259" key="1">
    <source>
        <dbReference type="PROSITE" id="PS50853"/>
    </source>
</evidence>